<dbReference type="Gene3D" id="1.10.3300.10">
    <property type="entry name" value="Jann2411-like domain"/>
    <property type="match status" value="1"/>
</dbReference>
<dbReference type="InterPro" id="IPR023286">
    <property type="entry name" value="ABATE_dom_sf"/>
</dbReference>
<dbReference type="InterPro" id="IPR010852">
    <property type="entry name" value="ABATE"/>
</dbReference>
<sequence>MGLSTGMVVRYDPDMSDTQPSVTMDCLIPAPPETLSIDFANTLYWRGSDPPTETFGSMDDLLAWCRAQAGVPADLAQACRARGEEAGGPAMLARALALREALYRLFHAQAEQREPQADDLALLGGFLAEAAPRVALARIDGGYVWRVGAAGATLAGLLSPVLWSAIDLLGGVRLAKVKRCANDACQWLFIDDSKNGSRRWCSMSSCGNRAKAYRHYHKAD</sequence>
<dbReference type="Pfam" id="PF11706">
    <property type="entry name" value="zf-CGNR"/>
    <property type="match status" value="1"/>
</dbReference>
<evidence type="ECO:0000259" key="1">
    <source>
        <dbReference type="Pfam" id="PF11706"/>
    </source>
</evidence>
<dbReference type="SUPFAM" id="SSF160904">
    <property type="entry name" value="Jann2411-like"/>
    <property type="match status" value="1"/>
</dbReference>
<proteinExistence type="predicted"/>
<gene>
    <name evidence="2" type="ORF">BLA3211_05482</name>
</gene>
<dbReference type="EMBL" id="CABWIL020000021">
    <property type="protein sequence ID" value="CAB3969466.1"/>
    <property type="molecule type" value="Genomic_DNA"/>
</dbReference>
<dbReference type="InterPro" id="IPR021005">
    <property type="entry name" value="Znf_CGNR"/>
</dbReference>
<evidence type="ECO:0000313" key="3">
    <source>
        <dbReference type="Proteomes" id="UP000494301"/>
    </source>
</evidence>
<dbReference type="AlphaFoldDB" id="A0A6J5JCS5"/>
<dbReference type="PANTHER" id="PTHR35525">
    <property type="entry name" value="BLL6575 PROTEIN"/>
    <property type="match status" value="1"/>
</dbReference>
<name>A0A6J5JCS5_9BURK</name>
<organism evidence="2 3">
    <name type="scientific">Burkholderia aenigmatica</name>
    <dbReference type="NCBI Taxonomy" id="2015348"/>
    <lineage>
        <taxon>Bacteria</taxon>
        <taxon>Pseudomonadati</taxon>
        <taxon>Pseudomonadota</taxon>
        <taxon>Betaproteobacteria</taxon>
        <taxon>Burkholderiales</taxon>
        <taxon>Burkholderiaceae</taxon>
        <taxon>Burkholderia</taxon>
        <taxon>Burkholderia cepacia complex</taxon>
    </lineage>
</organism>
<feature type="domain" description="Zinc finger CGNR" evidence="1">
    <location>
        <begin position="177"/>
        <end position="218"/>
    </location>
</feature>
<evidence type="ECO:0000313" key="2">
    <source>
        <dbReference type="EMBL" id="CAB3969466.1"/>
    </source>
</evidence>
<accession>A0A6J5JCS5</accession>
<protein>
    <submittedName>
        <fullName evidence="2">PF07336 family protein</fullName>
    </submittedName>
</protein>
<dbReference type="Proteomes" id="UP000494301">
    <property type="component" value="Unassembled WGS sequence"/>
</dbReference>
<dbReference type="PANTHER" id="PTHR35525:SF3">
    <property type="entry name" value="BLL6575 PROTEIN"/>
    <property type="match status" value="1"/>
</dbReference>
<reference evidence="2 3" key="1">
    <citation type="submission" date="2020-04" db="EMBL/GenBank/DDBJ databases">
        <authorList>
            <person name="Depoorter E."/>
        </authorList>
    </citation>
    <scope>NUCLEOTIDE SEQUENCE [LARGE SCALE GENOMIC DNA]</scope>
    <source>
        <strain evidence="2 3">BCC0217</strain>
    </source>
</reference>
<dbReference type="Pfam" id="PF07336">
    <property type="entry name" value="ABATE"/>
    <property type="match status" value="1"/>
</dbReference>